<reference evidence="1" key="1">
    <citation type="journal article" date="2014" name="Front. Microbiol.">
        <title>High frequency of phylogenetically diverse reductive dehalogenase-homologous genes in deep subseafloor sedimentary metagenomes.</title>
        <authorList>
            <person name="Kawai M."/>
            <person name="Futagami T."/>
            <person name="Toyoda A."/>
            <person name="Takaki Y."/>
            <person name="Nishi S."/>
            <person name="Hori S."/>
            <person name="Arai W."/>
            <person name="Tsubouchi T."/>
            <person name="Morono Y."/>
            <person name="Uchiyama I."/>
            <person name="Ito T."/>
            <person name="Fujiyama A."/>
            <person name="Inagaki F."/>
            <person name="Takami H."/>
        </authorList>
    </citation>
    <scope>NUCLEOTIDE SEQUENCE</scope>
    <source>
        <strain evidence="1">Expedition CK06-06</strain>
    </source>
</reference>
<name>X1Q278_9ZZZZ</name>
<proteinExistence type="predicted"/>
<accession>X1Q278</accession>
<protein>
    <submittedName>
        <fullName evidence="1">Uncharacterized protein</fullName>
    </submittedName>
</protein>
<organism evidence="1">
    <name type="scientific">marine sediment metagenome</name>
    <dbReference type="NCBI Taxonomy" id="412755"/>
    <lineage>
        <taxon>unclassified sequences</taxon>
        <taxon>metagenomes</taxon>
        <taxon>ecological metagenomes</taxon>
    </lineage>
</organism>
<dbReference type="EMBL" id="BARV01043379">
    <property type="protein sequence ID" value="GAI62637.1"/>
    <property type="molecule type" value="Genomic_DNA"/>
</dbReference>
<dbReference type="AlphaFoldDB" id="X1Q278"/>
<comment type="caution">
    <text evidence="1">The sequence shown here is derived from an EMBL/GenBank/DDBJ whole genome shotgun (WGS) entry which is preliminary data.</text>
</comment>
<feature type="non-terminal residue" evidence="1">
    <location>
        <position position="61"/>
    </location>
</feature>
<gene>
    <name evidence="1" type="ORF">S06H3_64783</name>
</gene>
<sequence length="61" mass="6876">MRKNLRSIDLFDEGIPAESPGEYCLYCGIPLETAREKREGFCGDHLKDGGKKHAGFDEVFQ</sequence>
<evidence type="ECO:0000313" key="1">
    <source>
        <dbReference type="EMBL" id="GAI62637.1"/>
    </source>
</evidence>